<proteinExistence type="predicted"/>
<keyword evidence="2" id="KW-1185">Reference proteome</keyword>
<reference evidence="2" key="1">
    <citation type="journal article" date="2019" name="Int. J. Syst. Evol. Microbiol.">
        <title>The Global Catalogue of Microorganisms (GCM) 10K type strain sequencing project: providing services to taxonomists for standard genome sequencing and annotation.</title>
        <authorList>
            <consortium name="The Broad Institute Genomics Platform"/>
            <consortium name="The Broad Institute Genome Sequencing Center for Infectious Disease"/>
            <person name="Wu L."/>
            <person name="Ma J."/>
        </authorList>
    </citation>
    <scope>NUCLEOTIDE SEQUENCE [LARGE SCALE GENOMIC DNA]</scope>
    <source>
        <strain evidence="2">KCTC 33676</strain>
    </source>
</reference>
<protein>
    <recommendedName>
        <fullName evidence="3">Butirosin biosynthesis protein H N-terminal domain-containing protein</fullName>
    </recommendedName>
</protein>
<dbReference type="EMBL" id="JBHUMM010000043">
    <property type="protein sequence ID" value="MFD2673333.1"/>
    <property type="molecule type" value="Genomic_DNA"/>
</dbReference>
<evidence type="ECO:0008006" key="3">
    <source>
        <dbReference type="Google" id="ProtNLM"/>
    </source>
</evidence>
<evidence type="ECO:0000313" key="1">
    <source>
        <dbReference type="EMBL" id="MFD2673333.1"/>
    </source>
</evidence>
<accession>A0ABW5RE98</accession>
<sequence>MSVSLRLYPPFVQGYLFYAYPASLIGMTDETKPWIFSHYIQMCIDPDFEHSPVPYTFYAFDYAMCPWLKVESISRKTLQACGPDPLSFFKACIAQQQCIYVYLDEYQIPHRVHYRKSRFIHENLIVGYDDNEGAFELLGFDEYMIFRRTKISYEQMLTAYAGVDDGMDQPDELHQILNSDSARVFQRIQLFQRHSDVRYPFDTQLVWESMQDYVQGYNTSNRLSMLRKPWNRAYGIHCYPYILDYVHRLIHDEVPFDIRYLHNLWEHKQLMTKRIHYMQQHQFLGRDTAIQKEFEKLEHQTLLLRNLMLKYYYQPNRAHLEHIGEALPQIGEKEVPLLRCVMEDMQHQACLAGRPISE</sequence>
<evidence type="ECO:0000313" key="2">
    <source>
        <dbReference type="Proteomes" id="UP001597497"/>
    </source>
</evidence>
<dbReference type="RefSeq" id="WP_379930900.1">
    <property type="nucleotide sequence ID" value="NZ_JBHUMM010000043.1"/>
</dbReference>
<name>A0ABW5RE98_9BACL</name>
<dbReference type="Proteomes" id="UP001597497">
    <property type="component" value="Unassembled WGS sequence"/>
</dbReference>
<gene>
    <name evidence="1" type="ORF">ACFSUC_17295</name>
</gene>
<comment type="caution">
    <text evidence="1">The sequence shown here is derived from an EMBL/GenBank/DDBJ whole genome shotgun (WGS) entry which is preliminary data.</text>
</comment>
<organism evidence="1 2">
    <name type="scientific">Marinicrinis sediminis</name>
    <dbReference type="NCBI Taxonomy" id="1652465"/>
    <lineage>
        <taxon>Bacteria</taxon>
        <taxon>Bacillati</taxon>
        <taxon>Bacillota</taxon>
        <taxon>Bacilli</taxon>
        <taxon>Bacillales</taxon>
        <taxon>Paenibacillaceae</taxon>
    </lineage>
</organism>